<dbReference type="InterPro" id="IPR000620">
    <property type="entry name" value="EamA_dom"/>
</dbReference>
<feature type="transmembrane region" description="Helical" evidence="6">
    <location>
        <begin position="20"/>
        <end position="36"/>
    </location>
</feature>
<feature type="transmembrane region" description="Helical" evidence="6">
    <location>
        <begin position="196"/>
        <end position="217"/>
    </location>
</feature>
<comment type="similarity">
    <text evidence="2">Belongs to the drug/metabolite transporter (DMT) superfamily. 10 TMS drug/metabolite exporter (DME) (TC 2.A.7.3) family.</text>
</comment>
<feature type="transmembrane region" description="Helical" evidence="6">
    <location>
        <begin position="48"/>
        <end position="71"/>
    </location>
</feature>
<keyword evidence="9" id="KW-1185">Reference proteome</keyword>
<keyword evidence="3 6" id="KW-0812">Transmembrane</keyword>
<dbReference type="EMBL" id="BMKL01000001">
    <property type="protein sequence ID" value="GGD99932.1"/>
    <property type="molecule type" value="Genomic_DNA"/>
</dbReference>
<dbReference type="Proteomes" id="UP000619041">
    <property type="component" value="Unassembled WGS sequence"/>
</dbReference>
<feature type="transmembrane region" description="Helical" evidence="6">
    <location>
        <begin position="111"/>
        <end position="130"/>
    </location>
</feature>
<keyword evidence="5 6" id="KW-0472">Membrane</keyword>
<feature type="transmembrane region" description="Helical" evidence="6">
    <location>
        <begin position="137"/>
        <end position="157"/>
    </location>
</feature>
<evidence type="ECO:0000313" key="9">
    <source>
        <dbReference type="Proteomes" id="UP000619041"/>
    </source>
</evidence>
<evidence type="ECO:0000259" key="7">
    <source>
        <dbReference type="Pfam" id="PF00892"/>
    </source>
</evidence>
<dbReference type="Gene3D" id="1.10.3730.20">
    <property type="match status" value="1"/>
</dbReference>
<dbReference type="SUPFAM" id="SSF103481">
    <property type="entry name" value="Multidrug resistance efflux transporter EmrE"/>
    <property type="match status" value="2"/>
</dbReference>
<reference evidence="9" key="1">
    <citation type="journal article" date="2019" name="Int. J. Syst. Evol. Microbiol.">
        <title>The Global Catalogue of Microorganisms (GCM) 10K type strain sequencing project: providing services to taxonomists for standard genome sequencing and annotation.</title>
        <authorList>
            <consortium name="The Broad Institute Genomics Platform"/>
            <consortium name="The Broad Institute Genome Sequencing Center for Infectious Disease"/>
            <person name="Wu L."/>
            <person name="Ma J."/>
        </authorList>
    </citation>
    <scope>NUCLEOTIDE SEQUENCE [LARGE SCALE GENOMIC DNA]</scope>
    <source>
        <strain evidence="9">CGMCC 1.15959</strain>
    </source>
</reference>
<gene>
    <name evidence="8" type="ORF">GCM10011515_19650</name>
</gene>
<evidence type="ECO:0000256" key="3">
    <source>
        <dbReference type="ARBA" id="ARBA00022692"/>
    </source>
</evidence>
<organism evidence="8 9">
    <name type="scientific">Tsuneonella deserti</name>
    <dbReference type="NCBI Taxonomy" id="2035528"/>
    <lineage>
        <taxon>Bacteria</taxon>
        <taxon>Pseudomonadati</taxon>
        <taxon>Pseudomonadota</taxon>
        <taxon>Alphaproteobacteria</taxon>
        <taxon>Sphingomonadales</taxon>
        <taxon>Erythrobacteraceae</taxon>
        <taxon>Tsuneonella</taxon>
    </lineage>
</organism>
<dbReference type="InterPro" id="IPR037185">
    <property type="entry name" value="EmrE-like"/>
</dbReference>
<dbReference type="Pfam" id="PF00892">
    <property type="entry name" value="EamA"/>
    <property type="match status" value="2"/>
</dbReference>
<name>A0ABQ1SAX5_9SPHN</name>
<feature type="domain" description="EamA" evidence="7">
    <location>
        <begin position="23"/>
        <end position="152"/>
    </location>
</feature>
<protein>
    <recommendedName>
        <fullName evidence="7">EamA domain-containing protein</fullName>
    </recommendedName>
</protein>
<evidence type="ECO:0000256" key="4">
    <source>
        <dbReference type="ARBA" id="ARBA00022989"/>
    </source>
</evidence>
<feature type="transmembrane region" description="Helical" evidence="6">
    <location>
        <begin position="163"/>
        <end position="184"/>
    </location>
</feature>
<feature type="domain" description="EamA" evidence="7">
    <location>
        <begin position="167"/>
        <end position="296"/>
    </location>
</feature>
<evidence type="ECO:0000256" key="5">
    <source>
        <dbReference type="ARBA" id="ARBA00023136"/>
    </source>
</evidence>
<dbReference type="PANTHER" id="PTHR22911:SF6">
    <property type="entry name" value="SOLUTE CARRIER FAMILY 35 MEMBER G1"/>
    <property type="match status" value="1"/>
</dbReference>
<proteinExistence type="inferred from homology"/>
<accession>A0ABQ1SAX5</accession>
<comment type="caution">
    <text evidence="8">The sequence shown here is derived from an EMBL/GenBank/DDBJ whole genome shotgun (WGS) entry which is preliminary data.</text>
</comment>
<feature type="transmembrane region" description="Helical" evidence="6">
    <location>
        <begin position="229"/>
        <end position="248"/>
    </location>
</feature>
<evidence type="ECO:0000256" key="6">
    <source>
        <dbReference type="SAM" id="Phobius"/>
    </source>
</evidence>
<keyword evidence="4 6" id="KW-1133">Transmembrane helix</keyword>
<evidence type="ECO:0000313" key="8">
    <source>
        <dbReference type="EMBL" id="GGD99932.1"/>
    </source>
</evidence>
<evidence type="ECO:0000256" key="1">
    <source>
        <dbReference type="ARBA" id="ARBA00004141"/>
    </source>
</evidence>
<feature type="transmembrane region" description="Helical" evidence="6">
    <location>
        <begin position="83"/>
        <end position="105"/>
    </location>
</feature>
<evidence type="ECO:0000256" key="2">
    <source>
        <dbReference type="ARBA" id="ARBA00009853"/>
    </source>
</evidence>
<comment type="subcellular location">
    <subcellularLocation>
        <location evidence="1">Membrane</location>
        <topology evidence="1">Multi-pass membrane protein</topology>
    </subcellularLocation>
</comment>
<dbReference type="PANTHER" id="PTHR22911">
    <property type="entry name" value="ACYL-MALONYL CONDENSING ENZYME-RELATED"/>
    <property type="match status" value="1"/>
</dbReference>
<sequence length="309" mass="32512">MTGGAIATTGSVMPRSDHPLLPVLAAFTAIGLLSWMDAFMKSASLMVGAYSALLLRAPIGFAIAAPLWLGLGGRWPRGTVLRLHLVRGVVVAGMAFLFFFSLTLLPLAQAIAISFIAPLIALFLASVLLGERIGRQAIAGALLGLAGVAVILAGKIWRETLGAGAPLGIAAVLASAVLYAWNLVLQRQQAMVAKPLEVATFQNGVTFLTMIGFAPVFFRLPHGDAWSDIGISALLSVSGALLFTWGYARAETQRLAPLEYSGFLWAALFGWLFFREPVPGPTIAGAALIVAGCWIATRGHPPEPEQVAV</sequence>